<keyword evidence="2" id="KW-1185">Reference proteome</keyword>
<accession>A0ABP8KZ84</accession>
<dbReference type="EMBL" id="BAABGN010000003">
    <property type="protein sequence ID" value="GAA4419658.1"/>
    <property type="molecule type" value="Genomic_DNA"/>
</dbReference>
<protein>
    <submittedName>
        <fullName evidence="1">Helix-turn-helix domain-containing protein</fullName>
    </submittedName>
</protein>
<sequence length="223" mass="25075">MEDADSPWPGIDPDTLHRVEDPAQARIVGDPLRSRFLQPFLGRELSVGQAATELGCSPNAMLYRVRNMLDVDLLRITQTRHRRGRPIKVYRSAFEGYFVPNEAMPYDDLRHRVTSQERRLAEQVVDAYTTVLFRSGNSGRVLARDSNGDVWASDLPPSLNEQGQPVLMVDVRVDLTNEEALHIRDLFAAAIKRGRRASRNPQAEGSPPKPYLLNCAILPHQPG</sequence>
<evidence type="ECO:0000313" key="2">
    <source>
        <dbReference type="Proteomes" id="UP001500622"/>
    </source>
</evidence>
<evidence type="ECO:0000313" key="1">
    <source>
        <dbReference type="EMBL" id="GAA4419658.1"/>
    </source>
</evidence>
<gene>
    <name evidence="1" type="ORF">GCM10023169_10550</name>
</gene>
<organism evidence="1 2">
    <name type="scientific">Georgenia halophila</name>
    <dbReference type="NCBI Taxonomy" id="620889"/>
    <lineage>
        <taxon>Bacteria</taxon>
        <taxon>Bacillati</taxon>
        <taxon>Actinomycetota</taxon>
        <taxon>Actinomycetes</taxon>
        <taxon>Micrococcales</taxon>
        <taxon>Bogoriellaceae</taxon>
        <taxon>Georgenia</taxon>
    </lineage>
</organism>
<dbReference type="InterPro" id="IPR036390">
    <property type="entry name" value="WH_DNA-bd_sf"/>
</dbReference>
<comment type="caution">
    <text evidence="1">The sequence shown here is derived from an EMBL/GenBank/DDBJ whole genome shotgun (WGS) entry which is preliminary data.</text>
</comment>
<dbReference type="InterPro" id="IPR036388">
    <property type="entry name" value="WH-like_DNA-bd_sf"/>
</dbReference>
<name>A0ABP8KZ84_9MICO</name>
<dbReference type="Gene3D" id="1.10.10.10">
    <property type="entry name" value="Winged helix-like DNA-binding domain superfamily/Winged helix DNA-binding domain"/>
    <property type="match status" value="1"/>
</dbReference>
<proteinExistence type="predicted"/>
<dbReference type="Proteomes" id="UP001500622">
    <property type="component" value="Unassembled WGS sequence"/>
</dbReference>
<dbReference type="SUPFAM" id="SSF46785">
    <property type="entry name" value="Winged helix' DNA-binding domain"/>
    <property type="match status" value="1"/>
</dbReference>
<reference evidence="2" key="1">
    <citation type="journal article" date="2019" name="Int. J. Syst. Evol. Microbiol.">
        <title>The Global Catalogue of Microorganisms (GCM) 10K type strain sequencing project: providing services to taxonomists for standard genome sequencing and annotation.</title>
        <authorList>
            <consortium name="The Broad Institute Genomics Platform"/>
            <consortium name="The Broad Institute Genome Sequencing Center for Infectious Disease"/>
            <person name="Wu L."/>
            <person name="Ma J."/>
        </authorList>
    </citation>
    <scope>NUCLEOTIDE SEQUENCE [LARGE SCALE GENOMIC DNA]</scope>
    <source>
        <strain evidence="2">JCM 17810</strain>
    </source>
</reference>